<sequence>MPHLRIHTNLTKDLFTEEFIKNVTQKLATVFSLPPFAVLFSLSANETFYYVDSFDPAAFIVLGNLADAPDEEQNQQCAEIIFEAMKEVGVPQNRIDIAFNLYPKTCVAMDGKVFSKWKRYQQS</sequence>
<keyword evidence="4" id="KW-0964">Secreted</keyword>
<dbReference type="GO" id="GO:0005125">
    <property type="term" value="F:cytokine activity"/>
    <property type="evidence" value="ECO:0007669"/>
    <property type="project" value="UniProtKB-KW"/>
</dbReference>
<protein>
    <recommendedName>
        <fullName evidence="12">L-dopachrome isomerase</fullName>
        <ecNumber evidence="9">5.3.2.1</ecNumber>
        <ecNumber evidence="8">5.3.3.12</ecNumber>
    </recommendedName>
    <alternativeName>
        <fullName evidence="10">L-dopachrome tautomerase</fullName>
    </alternativeName>
    <alternativeName>
        <fullName evidence="11">Phenylpyruvate tautomerase</fullName>
    </alternativeName>
</protein>
<dbReference type="OrthoDB" id="341482at2759"/>
<proteinExistence type="inferred from homology"/>
<accession>A0A7M5X6M3</accession>
<comment type="catalytic activity">
    <reaction evidence="6">
        <text>3-phenylpyruvate = enol-phenylpyruvate</text>
        <dbReference type="Rhea" id="RHEA:17097"/>
        <dbReference type="ChEBI" id="CHEBI:16815"/>
        <dbReference type="ChEBI" id="CHEBI:18005"/>
        <dbReference type="EC" id="5.3.2.1"/>
    </reaction>
</comment>
<dbReference type="EC" id="5.3.2.1" evidence="9"/>
<keyword evidence="3" id="KW-0202">Cytokine</keyword>
<evidence type="ECO:0000256" key="7">
    <source>
        <dbReference type="ARBA" id="ARBA00036823"/>
    </source>
</evidence>
<evidence type="ECO:0000256" key="11">
    <source>
        <dbReference type="ARBA" id="ARBA00041912"/>
    </source>
</evidence>
<dbReference type="PANTHER" id="PTHR11954">
    <property type="entry name" value="D-DOPACHROME DECARBOXYLASE"/>
    <property type="match status" value="1"/>
</dbReference>
<evidence type="ECO:0000256" key="12">
    <source>
        <dbReference type="ARBA" id="ARBA00042730"/>
    </source>
</evidence>
<evidence type="ECO:0000256" key="10">
    <source>
        <dbReference type="ARBA" id="ARBA00041631"/>
    </source>
</evidence>
<comment type="subcellular location">
    <subcellularLocation>
        <location evidence="1">Secreted</location>
    </subcellularLocation>
</comment>
<dbReference type="InterPro" id="IPR001398">
    <property type="entry name" value="Macrophage_inhib_fac"/>
</dbReference>
<dbReference type="EC" id="5.3.3.12" evidence="8"/>
<evidence type="ECO:0000256" key="4">
    <source>
        <dbReference type="ARBA" id="ARBA00022525"/>
    </source>
</evidence>
<evidence type="ECO:0000256" key="5">
    <source>
        <dbReference type="ARBA" id="ARBA00023235"/>
    </source>
</evidence>
<evidence type="ECO:0000256" key="2">
    <source>
        <dbReference type="ARBA" id="ARBA00005851"/>
    </source>
</evidence>
<comment type="catalytic activity">
    <reaction evidence="7">
        <text>L-dopachrome = 5,6-dihydroxyindole-2-carboxylate</text>
        <dbReference type="Rhea" id="RHEA:13041"/>
        <dbReference type="ChEBI" id="CHEBI:16875"/>
        <dbReference type="ChEBI" id="CHEBI:57509"/>
        <dbReference type="EC" id="5.3.3.12"/>
    </reaction>
</comment>
<dbReference type="GO" id="GO:0005615">
    <property type="term" value="C:extracellular space"/>
    <property type="evidence" value="ECO:0007669"/>
    <property type="project" value="UniProtKB-KW"/>
</dbReference>
<dbReference type="Gene3D" id="3.30.429.10">
    <property type="entry name" value="Macrophage Migration Inhibitory Factor"/>
    <property type="match status" value="1"/>
</dbReference>
<reference evidence="13" key="1">
    <citation type="submission" date="2021-01" db="UniProtKB">
        <authorList>
            <consortium name="EnsemblMetazoa"/>
        </authorList>
    </citation>
    <scope>IDENTIFICATION</scope>
</reference>
<dbReference type="GO" id="GO:0050178">
    <property type="term" value="F:phenylpyruvate tautomerase activity"/>
    <property type="evidence" value="ECO:0007669"/>
    <property type="project" value="UniProtKB-EC"/>
</dbReference>
<evidence type="ECO:0000313" key="13">
    <source>
        <dbReference type="EnsemblMetazoa" id="CLYHEMP018554.3"/>
    </source>
</evidence>
<dbReference type="EnsemblMetazoa" id="CLYHEMT018554.3">
    <property type="protein sequence ID" value="CLYHEMP018554.3"/>
    <property type="gene ID" value="CLYHEMG018554"/>
</dbReference>
<keyword evidence="14" id="KW-1185">Reference proteome</keyword>
<name>A0A7M5X6M3_9CNID</name>
<evidence type="ECO:0000256" key="3">
    <source>
        <dbReference type="ARBA" id="ARBA00022514"/>
    </source>
</evidence>
<dbReference type="Proteomes" id="UP000594262">
    <property type="component" value="Unplaced"/>
</dbReference>
<dbReference type="RefSeq" id="XP_066927532.1">
    <property type="nucleotide sequence ID" value="XM_067071431.1"/>
</dbReference>
<dbReference type="AlphaFoldDB" id="A0A7M5X6M3"/>
<evidence type="ECO:0000256" key="1">
    <source>
        <dbReference type="ARBA" id="ARBA00004613"/>
    </source>
</evidence>
<dbReference type="PANTHER" id="PTHR11954:SF6">
    <property type="entry name" value="MACROPHAGE MIGRATION INHIBITORY FACTOR"/>
    <property type="match status" value="1"/>
</dbReference>
<organism evidence="13 14">
    <name type="scientific">Clytia hemisphaerica</name>
    <dbReference type="NCBI Taxonomy" id="252671"/>
    <lineage>
        <taxon>Eukaryota</taxon>
        <taxon>Metazoa</taxon>
        <taxon>Cnidaria</taxon>
        <taxon>Hydrozoa</taxon>
        <taxon>Hydroidolina</taxon>
        <taxon>Leptothecata</taxon>
        <taxon>Obeliida</taxon>
        <taxon>Clytiidae</taxon>
        <taxon>Clytia</taxon>
    </lineage>
</organism>
<comment type="similarity">
    <text evidence="2">Belongs to the MIF family.</text>
</comment>
<dbReference type="GO" id="GO:0004167">
    <property type="term" value="F:dopachrome isomerase activity"/>
    <property type="evidence" value="ECO:0007669"/>
    <property type="project" value="UniProtKB-EC"/>
</dbReference>
<dbReference type="Pfam" id="PF01187">
    <property type="entry name" value="MIF"/>
    <property type="match status" value="1"/>
</dbReference>
<evidence type="ECO:0000256" key="9">
    <source>
        <dbReference type="ARBA" id="ARBA00039086"/>
    </source>
</evidence>
<keyword evidence="5" id="KW-0413">Isomerase</keyword>
<evidence type="ECO:0000313" key="14">
    <source>
        <dbReference type="Proteomes" id="UP000594262"/>
    </source>
</evidence>
<evidence type="ECO:0000256" key="6">
    <source>
        <dbReference type="ARBA" id="ARBA00036735"/>
    </source>
</evidence>
<dbReference type="InterPro" id="IPR014347">
    <property type="entry name" value="Tautomerase/MIF_sf"/>
</dbReference>
<evidence type="ECO:0000256" key="8">
    <source>
        <dbReference type="ARBA" id="ARBA00038932"/>
    </source>
</evidence>
<dbReference type="GeneID" id="136814996"/>
<dbReference type="SUPFAM" id="SSF55331">
    <property type="entry name" value="Tautomerase/MIF"/>
    <property type="match status" value="1"/>
</dbReference>